<sequence>MEDLLQFGQLVGMDGGEIDSLREILSDVVELPSLLFAVEVVTGESDPRQTAVEARGHPALVIDRPIAEDLEVLRRARARRGCIGKRVVHRGPMHLHLLDAVHMCRQVDASGCVDRWCDVDEVMELRAKFADTRDVTGPRKRHGVAGTAEMRGDLLHPLERCIERPGPTHVEVVLATGGSEIIDVFE</sequence>
<proteinExistence type="predicted"/>
<dbReference type="EMBL" id="CAFBNC010000103">
    <property type="protein sequence ID" value="CAB4947679.1"/>
    <property type="molecule type" value="Genomic_DNA"/>
</dbReference>
<reference evidence="1" key="1">
    <citation type="submission" date="2020-05" db="EMBL/GenBank/DDBJ databases">
        <authorList>
            <person name="Chiriac C."/>
            <person name="Salcher M."/>
            <person name="Ghai R."/>
            <person name="Kavagutti S V."/>
        </authorList>
    </citation>
    <scope>NUCLEOTIDE SEQUENCE</scope>
</reference>
<organism evidence="1">
    <name type="scientific">freshwater metagenome</name>
    <dbReference type="NCBI Taxonomy" id="449393"/>
    <lineage>
        <taxon>unclassified sequences</taxon>
        <taxon>metagenomes</taxon>
        <taxon>ecological metagenomes</taxon>
    </lineage>
</organism>
<dbReference type="AlphaFoldDB" id="A0A6J7JYA8"/>
<name>A0A6J7JYA8_9ZZZZ</name>
<gene>
    <name evidence="1" type="ORF">UFOPK3733_01684</name>
</gene>
<protein>
    <submittedName>
        <fullName evidence="1">Unannotated protein</fullName>
    </submittedName>
</protein>
<accession>A0A6J7JYA8</accession>
<evidence type="ECO:0000313" key="1">
    <source>
        <dbReference type="EMBL" id="CAB4947679.1"/>
    </source>
</evidence>